<reference evidence="2" key="2">
    <citation type="journal article" date="2018" name="Plant J.">
        <title>The Sorghum bicolor reference genome: improved assembly, gene annotations, a transcriptome atlas, and signatures of genome organization.</title>
        <authorList>
            <person name="McCormick R.F."/>
            <person name="Truong S.K."/>
            <person name="Sreedasyam A."/>
            <person name="Jenkins J."/>
            <person name="Shu S."/>
            <person name="Sims D."/>
            <person name="Kennedy M."/>
            <person name="Amirebrahimi M."/>
            <person name="Weers B.D."/>
            <person name="McKinley B."/>
            <person name="Mattison A."/>
            <person name="Morishige D.T."/>
            <person name="Grimwood J."/>
            <person name="Schmutz J."/>
            <person name="Mullet J.E."/>
        </authorList>
    </citation>
    <scope>NUCLEOTIDE SEQUENCE [LARGE SCALE GENOMIC DNA]</scope>
    <source>
        <strain evidence="2">cv. BTx623</strain>
    </source>
</reference>
<proteinExistence type="predicted"/>
<keyword evidence="2" id="KW-1185">Reference proteome</keyword>
<evidence type="ECO:0000313" key="1">
    <source>
        <dbReference type="EMBL" id="OQU83048.1"/>
    </source>
</evidence>
<dbReference type="ExpressionAtlas" id="A0A1Z5RH36">
    <property type="expression patterns" value="baseline"/>
</dbReference>
<organism evidence="1 2">
    <name type="scientific">Sorghum bicolor</name>
    <name type="common">Sorghum</name>
    <name type="synonym">Sorghum vulgare</name>
    <dbReference type="NCBI Taxonomy" id="4558"/>
    <lineage>
        <taxon>Eukaryota</taxon>
        <taxon>Viridiplantae</taxon>
        <taxon>Streptophyta</taxon>
        <taxon>Embryophyta</taxon>
        <taxon>Tracheophyta</taxon>
        <taxon>Spermatophyta</taxon>
        <taxon>Magnoliopsida</taxon>
        <taxon>Liliopsida</taxon>
        <taxon>Poales</taxon>
        <taxon>Poaceae</taxon>
        <taxon>PACMAD clade</taxon>
        <taxon>Panicoideae</taxon>
        <taxon>Andropogonodae</taxon>
        <taxon>Andropogoneae</taxon>
        <taxon>Sorghinae</taxon>
        <taxon>Sorghum</taxon>
    </lineage>
</organism>
<evidence type="ECO:0000313" key="2">
    <source>
        <dbReference type="Proteomes" id="UP000000768"/>
    </source>
</evidence>
<dbReference type="AlphaFoldDB" id="A0A1Z5RH36"/>
<dbReference type="Gramene" id="OQU83048">
    <property type="protein sequence ID" value="OQU83048"/>
    <property type="gene ID" value="SORBI_3005G067800"/>
</dbReference>
<sequence length="65" mass="7607">MRKVTQRRKALHKFRIVFIARLATSKIQYRTEWTAPQAGKVKAAMVTQYCILSQKGWKIKMVKSP</sequence>
<gene>
    <name evidence="1" type="ORF">SORBI_3005G067800</name>
</gene>
<dbReference type="InParanoid" id="A0A1Z5RH36"/>
<accession>A0A1Z5RH36</accession>
<dbReference type="Proteomes" id="UP000000768">
    <property type="component" value="Chromosome 5"/>
</dbReference>
<dbReference type="EMBL" id="CM000764">
    <property type="protein sequence ID" value="OQU83048.1"/>
    <property type="molecule type" value="Genomic_DNA"/>
</dbReference>
<protein>
    <submittedName>
        <fullName evidence="1">Uncharacterized protein</fullName>
    </submittedName>
</protein>
<reference evidence="1 2" key="1">
    <citation type="journal article" date="2009" name="Nature">
        <title>The Sorghum bicolor genome and the diversification of grasses.</title>
        <authorList>
            <person name="Paterson A.H."/>
            <person name="Bowers J.E."/>
            <person name="Bruggmann R."/>
            <person name="Dubchak I."/>
            <person name="Grimwood J."/>
            <person name="Gundlach H."/>
            <person name="Haberer G."/>
            <person name="Hellsten U."/>
            <person name="Mitros T."/>
            <person name="Poliakov A."/>
            <person name="Schmutz J."/>
            <person name="Spannagl M."/>
            <person name="Tang H."/>
            <person name="Wang X."/>
            <person name="Wicker T."/>
            <person name="Bharti A.K."/>
            <person name="Chapman J."/>
            <person name="Feltus F.A."/>
            <person name="Gowik U."/>
            <person name="Grigoriev I.V."/>
            <person name="Lyons E."/>
            <person name="Maher C.A."/>
            <person name="Martis M."/>
            <person name="Narechania A."/>
            <person name="Otillar R.P."/>
            <person name="Penning B.W."/>
            <person name="Salamov A.A."/>
            <person name="Wang Y."/>
            <person name="Zhang L."/>
            <person name="Carpita N.C."/>
            <person name="Freeling M."/>
            <person name="Gingle A.R."/>
            <person name="Hash C.T."/>
            <person name="Keller B."/>
            <person name="Klein P."/>
            <person name="Kresovich S."/>
            <person name="McCann M.C."/>
            <person name="Ming R."/>
            <person name="Peterson D.G."/>
            <person name="Mehboob-ur-Rahman"/>
            <person name="Ware D."/>
            <person name="Westhoff P."/>
            <person name="Mayer K.F."/>
            <person name="Messing J."/>
            <person name="Rokhsar D.S."/>
        </authorList>
    </citation>
    <scope>NUCLEOTIDE SEQUENCE [LARGE SCALE GENOMIC DNA]</scope>
    <source>
        <strain evidence="2">cv. BTx623</strain>
    </source>
</reference>
<name>A0A1Z5RH36_SORBI</name>